<dbReference type="SUPFAM" id="SSF52980">
    <property type="entry name" value="Restriction endonuclease-like"/>
    <property type="match status" value="1"/>
</dbReference>
<dbReference type="InterPro" id="IPR011335">
    <property type="entry name" value="Restrct_endonuc-II-like"/>
</dbReference>
<dbReference type="CDD" id="cd22343">
    <property type="entry name" value="PDDEXK_lambda_exonuclease-like"/>
    <property type="match status" value="1"/>
</dbReference>
<dbReference type="Pfam" id="PF09588">
    <property type="entry name" value="YqaJ"/>
    <property type="match status" value="1"/>
</dbReference>
<dbReference type="OrthoDB" id="6626725at2759"/>
<dbReference type="InterPro" id="IPR011604">
    <property type="entry name" value="PDDEXK-like_dom_sf"/>
</dbReference>
<dbReference type="InterPro" id="IPR049012">
    <property type="entry name" value="Mutator_transp_dom"/>
</dbReference>
<reference evidence="4 5" key="1">
    <citation type="submission" date="2019-08" db="EMBL/GenBank/DDBJ databases">
        <title>Whole genome of Aphis craccivora.</title>
        <authorList>
            <person name="Voronova N.V."/>
            <person name="Shulinski R.S."/>
            <person name="Bandarenka Y.V."/>
            <person name="Zhorov D.G."/>
            <person name="Warner D."/>
        </authorList>
    </citation>
    <scope>NUCLEOTIDE SEQUENCE [LARGE SCALE GENOMIC DNA]</scope>
    <source>
        <strain evidence="4">180601</strain>
        <tissue evidence="4">Whole Body</tissue>
    </source>
</reference>
<accession>A0A6G0W0S5</accession>
<evidence type="ECO:0000259" key="3">
    <source>
        <dbReference type="Pfam" id="PF20700"/>
    </source>
</evidence>
<gene>
    <name evidence="4" type="ORF">FWK35_00036128</name>
</gene>
<dbReference type="AlphaFoldDB" id="A0A6G0W0S5"/>
<evidence type="ECO:0000313" key="5">
    <source>
        <dbReference type="Proteomes" id="UP000478052"/>
    </source>
</evidence>
<dbReference type="Proteomes" id="UP000478052">
    <property type="component" value="Unassembled WGS sequence"/>
</dbReference>
<dbReference type="GO" id="GO:0006281">
    <property type="term" value="P:DNA repair"/>
    <property type="evidence" value="ECO:0007669"/>
    <property type="project" value="UniProtKB-ARBA"/>
</dbReference>
<comment type="caution">
    <text evidence="4">The sequence shown here is derived from an EMBL/GenBank/DDBJ whole genome shotgun (WGS) entry which is preliminary data.</text>
</comment>
<evidence type="ECO:0000259" key="2">
    <source>
        <dbReference type="Pfam" id="PF09588"/>
    </source>
</evidence>
<dbReference type="Gene3D" id="3.90.320.10">
    <property type="match status" value="1"/>
</dbReference>
<dbReference type="InterPro" id="IPR051703">
    <property type="entry name" value="NF-kappa-B_Signaling_Reg"/>
</dbReference>
<feature type="domain" description="YqaJ viral recombinase" evidence="2">
    <location>
        <begin position="647"/>
        <end position="796"/>
    </location>
</feature>
<dbReference type="InterPro" id="IPR019080">
    <property type="entry name" value="YqaJ_viral_recombinase"/>
</dbReference>
<protein>
    <submittedName>
        <fullName evidence="4">Uncharacterized protein</fullName>
    </submittedName>
</protein>
<evidence type="ECO:0000256" key="1">
    <source>
        <dbReference type="SAM" id="Coils"/>
    </source>
</evidence>
<dbReference type="EMBL" id="VUJU01009711">
    <property type="protein sequence ID" value="KAF0718168.1"/>
    <property type="molecule type" value="Genomic_DNA"/>
</dbReference>
<proteinExistence type="predicted"/>
<dbReference type="Pfam" id="PF20700">
    <property type="entry name" value="Mutator"/>
    <property type="match status" value="1"/>
</dbReference>
<organism evidence="4 5">
    <name type="scientific">Aphis craccivora</name>
    <name type="common">Cowpea aphid</name>
    <dbReference type="NCBI Taxonomy" id="307492"/>
    <lineage>
        <taxon>Eukaryota</taxon>
        <taxon>Metazoa</taxon>
        <taxon>Ecdysozoa</taxon>
        <taxon>Arthropoda</taxon>
        <taxon>Hexapoda</taxon>
        <taxon>Insecta</taxon>
        <taxon>Pterygota</taxon>
        <taxon>Neoptera</taxon>
        <taxon>Paraneoptera</taxon>
        <taxon>Hemiptera</taxon>
        <taxon>Sternorrhyncha</taxon>
        <taxon>Aphidomorpha</taxon>
        <taxon>Aphidoidea</taxon>
        <taxon>Aphididae</taxon>
        <taxon>Aphidini</taxon>
        <taxon>Aphis</taxon>
        <taxon>Aphis</taxon>
    </lineage>
</organism>
<sequence>MDISNSASNDSIPTDVKEKIHGKYSNTLTPDDMTLAVPLNNVNDVSNLIVNGNNIFGTSSPKEKRYIDSSSFLNLDVHLSPINEKNSTSSLQNNSMEIEICGRRVVNISHLFQEIKSIDNHKPFDCGFKNMILIGERKLGLKSIFSFKCCMCNIKRTISSENEDLMAINTSAVIGALNIGCGFSQLQEIMSAMEITTLNQKTYQNAHNRVCKGYEIAALKAMDNAAKDEAELAISKGEVDADGMPLITVVADGSWCKRSYRTMYNSPSGMAAIIGYRTKKVLFMGVKNKFCSTCARTKDGDKPKKHTCFKNWKTSDGSSGMEASIIVEGFKESEQVHGIRYHKFIADGDSNVYKRILDSRPYKNLTIQKVECRNHLLRNLCKKLRDMCTKKDAGKLVHRKLLQNNILRLRKGIVSAIKYRKENKHTEIDLQNDILNCVDHLFGQHTKCAAYFCKTVNDTNAQCTNFTEKIIATDLNFYSAIMKHIRYLARHSRSLLENVDSNVVESLNGIIAKLIGGKRVNCSMSGSYQGRCSAATVIKNTKRPLYTLHKVLLHRSPNKKCPSSILELNRLKKRNRQNELRQKTYRKKLKYVNDYADPSYGNNAQKPDMTKNEYEEEKEIFLNNLKVIADNRINIEKVTVDQTNSTKWFELRRNIITASNFGRIIALRPDTGCEGVLKSLLYSPNLDTKALEYGREHEYQAKRDLELALNVKINDCGLFIDSIDVFLGATPDGLIGADTLVEIKCPYSAENIDPDEAIIQKKITIWKTNKNKEITGIDRNHKYYYQVQGQLHITKRKYGIIACWTRKGIKYEKIERDDTLWQTKMFPKLYDFYFNCLLPELVDPRHPRSMLIRNPINILEAKRKKNERKMNEQRKKKV</sequence>
<feature type="domain" description="Mutator-like transposase" evidence="3">
    <location>
        <begin position="102"/>
        <end position="453"/>
    </location>
</feature>
<dbReference type="PANTHER" id="PTHR46609:SF8">
    <property type="entry name" value="YQAJ VIRAL RECOMBINASE DOMAIN-CONTAINING PROTEIN"/>
    <property type="match status" value="1"/>
</dbReference>
<name>A0A6G0W0S5_APHCR</name>
<evidence type="ECO:0000313" key="4">
    <source>
        <dbReference type="EMBL" id="KAF0718168.1"/>
    </source>
</evidence>
<dbReference type="PANTHER" id="PTHR46609">
    <property type="entry name" value="EXONUCLEASE, PHAGE-TYPE/RECB, C-TERMINAL DOMAIN-CONTAINING PROTEIN"/>
    <property type="match status" value="1"/>
</dbReference>
<keyword evidence="1" id="KW-0175">Coiled coil</keyword>
<keyword evidence="5" id="KW-1185">Reference proteome</keyword>
<feature type="coiled-coil region" evidence="1">
    <location>
        <begin position="568"/>
        <end position="631"/>
    </location>
</feature>